<protein>
    <submittedName>
        <fullName evidence="1">Uncharacterized protein</fullName>
    </submittedName>
</protein>
<proteinExistence type="predicted"/>
<comment type="caution">
    <text evidence="1">The sequence shown here is derived from an EMBL/GenBank/DDBJ whole genome shotgun (WGS) entry which is preliminary data.</text>
</comment>
<name>A0A2M8QE09_9CHLR</name>
<dbReference type="Proteomes" id="UP000230790">
    <property type="component" value="Unassembled WGS sequence"/>
</dbReference>
<organism evidence="1 2">
    <name type="scientific">Candidatus Thermofonsia Clade 3 bacterium</name>
    <dbReference type="NCBI Taxonomy" id="2364212"/>
    <lineage>
        <taxon>Bacteria</taxon>
        <taxon>Bacillati</taxon>
        <taxon>Chloroflexota</taxon>
        <taxon>Candidatus Thermofontia</taxon>
        <taxon>Candidatus Thermofonsia Clade 3</taxon>
    </lineage>
</organism>
<dbReference type="AlphaFoldDB" id="A0A2M8QE09"/>
<dbReference type="EMBL" id="PGTN01000026">
    <property type="protein sequence ID" value="PJF48043.1"/>
    <property type="molecule type" value="Genomic_DNA"/>
</dbReference>
<sequence>MTRQLLDETIAYLRKELTSIHYDLTWADGAQAESFRVRQMRLLAELDRLEALRRTMAAPVTACNPTSSAYSASGISAER</sequence>
<reference evidence="1 2" key="1">
    <citation type="submission" date="2017-11" db="EMBL/GenBank/DDBJ databases">
        <title>Evolution of Phototrophy in the Chloroflexi Phylum Driven by Horizontal Gene Transfer.</title>
        <authorList>
            <person name="Ward L.M."/>
            <person name="Hemp J."/>
            <person name="Shih P.M."/>
            <person name="Mcglynn S.E."/>
            <person name="Fischer W."/>
        </authorList>
    </citation>
    <scope>NUCLEOTIDE SEQUENCE [LARGE SCALE GENOMIC DNA]</scope>
    <source>
        <strain evidence="1">JP3_7</strain>
    </source>
</reference>
<accession>A0A2M8QE09</accession>
<gene>
    <name evidence="1" type="ORF">CUN48_05580</name>
</gene>
<evidence type="ECO:0000313" key="2">
    <source>
        <dbReference type="Proteomes" id="UP000230790"/>
    </source>
</evidence>
<evidence type="ECO:0000313" key="1">
    <source>
        <dbReference type="EMBL" id="PJF48043.1"/>
    </source>
</evidence>